<evidence type="ECO:0000256" key="1">
    <source>
        <dbReference type="ARBA" id="ARBA00010048"/>
    </source>
</evidence>
<dbReference type="NCBIfam" id="TIGR00293">
    <property type="entry name" value="prefoldin subunit alpha"/>
    <property type="match status" value="1"/>
</dbReference>
<evidence type="ECO:0000313" key="9">
    <source>
        <dbReference type="Proteomes" id="UP001273136"/>
    </source>
</evidence>
<evidence type="ECO:0000313" key="8">
    <source>
        <dbReference type="EMBL" id="MDV0441810.1"/>
    </source>
</evidence>
<comment type="similarity">
    <text evidence="1">Belongs to the prefoldin subunit alpha family.</text>
</comment>
<gene>
    <name evidence="7 8" type="primary">pfdA</name>
    <name evidence="8" type="ORF">McpAg1_10210</name>
</gene>
<dbReference type="GO" id="GO:0005737">
    <property type="term" value="C:cytoplasm"/>
    <property type="evidence" value="ECO:0007669"/>
    <property type="project" value="UniProtKB-SubCell"/>
</dbReference>
<organism evidence="8 9">
    <name type="scientific">Methanorbis furvi</name>
    <dbReference type="NCBI Taxonomy" id="3028299"/>
    <lineage>
        <taxon>Archaea</taxon>
        <taxon>Methanobacteriati</taxon>
        <taxon>Methanobacteriota</taxon>
        <taxon>Stenosarchaea group</taxon>
        <taxon>Methanomicrobia</taxon>
        <taxon>Methanomicrobiales</taxon>
        <taxon>Methanocorpusculaceae</taxon>
        <taxon>Methanorbis</taxon>
    </lineage>
</organism>
<comment type="function">
    <text evidence="4 7">Molecular chaperone capable of stabilizing a range of proteins. Seems to fulfill an ATP-independent, HSP70-like function in archaeal de novo protein folding.</text>
</comment>
<accession>A0AAE4MCY5</accession>
<keyword evidence="7" id="KW-0963">Cytoplasm</keyword>
<dbReference type="HAMAP" id="MF_00308">
    <property type="entry name" value="PfdA"/>
    <property type="match status" value="1"/>
</dbReference>
<dbReference type="InterPro" id="IPR011599">
    <property type="entry name" value="PFD_alpha_archaea"/>
</dbReference>
<evidence type="ECO:0000256" key="7">
    <source>
        <dbReference type="HAMAP-Rule" id="MF_00308"/>
    </source>
</evidence>
<evidence type="ECO:0000256" key="6">
    <source>
        <dbReference type="ARBA" id="ARBA00044231"/>
    </source>
</evidence>
<evidence type="ECO:0000256" key="5">
    <source>
        <dbReference type="ARBA" id="ARBA00044156"/>
    </source>
</evidence>
<keyword evidence="3 7" id="KW-0143">Chaperone</keyword>
<comment type="subcellular location">
    <subcellularLocation>
        <location evidence="7">Cytoplasm</location>
    </subcellularLocation>
</comment>
<proteinExistence type="inferred from homology"/>
<dbReference type="PANTHER" id="PTHR12674:SF2">
    <property type="entry name" value="PREFOLDIN SUBUNIT 5"/>
    <property type="match status" value="1"/>
</dbReference>
<dbReference type="RefSeq" id="WP_338094216.1">
    <property type="nucleotide sequence ID" value="NZ_JAWDKA010000005.1"/>
</dbReference>
<dbReference type="EMBL" id="JAWDKA010000005">
    <property type="protein sequence ID" value="MDV0441810.1"/>
    <property type="molecule type" value="Genomic_DNA"/>
</dbReference>
<dbReference type="Proteomes" id="UP001273136">
    <property type="component" value="Unassembled WGS sequence"/>
</dbReference>
<sequence>MASNVNQANLEQEVQALRSYAAEYSQQFDLLSQQLRFIETARAEALASVEALEALAAADGEVSTLLSLGGGVSVRATVTDTKRMLVGIGAGVTVEKSTEDALSFLRDRITEMDASGKRLSESLGKLQSQMSAVEQRMQEIYASAQKQIR</sequence>
<evidence type="ECO:0000256" key="3">
    <source>
        <dbReference type="ARBA" id="ARBA00023186"/>
    </source>
</evidence>
<name>A0AAE4MCY5_9EURY</name>
<dbReference type="AlphaFoldDB" id="A0AAE4MCY5"/>
<dbReference type="InterPro" id="IPR009053">
    <property type="entry name" value="Prefoldin"/>
</dbReference>
<dbReference type="SUPFAM" id="SSF46579">
    <property type="entry name" value="Prefoldin"/>
    <property type="match status" value="1"/>
</dbReference>
<comment type="caution">
    <text evidence="8">The sequence shown here is derived from an EMBL/GenBank/DDBJ whole genome shotgun (WGS) entry which is preliminary data.</text>
</comment>
<comment type="subunit">
    <text evidence="2 7">Heterohexamer of two alpha and four beta subunits.</text>
</comment>
<reference evidence="8" key="1">
    <citation type="submission" date="2023-06" db="EMBL/GenBank/DDBJ databases">
        <title>Genome sequence of Methancorpusculaceae sp. Ag1.</title>
        <authorList>
            <person name="Protasov E."/>
            <person name="Platt K."/>
            <person name="Poehlein A."/>
            <person name="Daniel R."/>
            <person name="Brune A."/>
        </authorList>
    </citation>
    <scope>NUCLEOTIDE SEQUENCE</scope>
    <source>
        <strain evidence="8">Ag1</strain>
    </source>
</reference>
<evidence type="ECO:0000256" key="4">
    <source>
        <dbReference type="ARBA" id="ARBA00025077"/>
    </source>
</evidence>
<comment type="similarity">
    <text evidence="7">Belongs to the prefoldin alpha subunit family.</text>
</comment>
<dbReference type="GO" id="GO:0051082">
    <property type="term" value="F:unfolded protein binding"/>
    <property type="evidence" value="ECO:0007669"/>
    <property type="project" value="UniProtKB-UniRule"/>
</dbReference>
<dbReference type="Pfam" id="PF02996">
    <property type="entry name" value="Prefoldin"/>
    <property type="match status" value="1"/>
</dbReference>
<dbReference type="GO" id="GO:0006457">
    <property type="term" value="P:protein folding"/>
    <property type="evidence" value="ECO:0007669"/>
    <property type="project" value="UniProtKB-UniRule"/>
</dbReference>
<dbReference type="CDD" id="cd23160">
    <property type="entry name" value="Prefoldin_alpha_GimC"/>
    <property type="match status" value="1"/>
</dbReference>
<dbReference type="Gene3D" id="1.10.287.370">
    <property type="match status" value="1"/>
</dbReference>
<dbReference type="PANTHER" id="PTHR12674">
    <property type="entry name" value="PREFOLDIN SUBUNIT 5"/>
    <property type="match status" value="1"/>
</dbReference>
<dbReference type="GO" id="GO:0016272">
    <property type="term" value="C:prefoldin complex"/>
    <property type="evidence" value="ECO:0007669"/>
    <property type="project" value="UniProtKB-UniRule"/>
</dbReference>
<protein>
    <recommendedName>
        <fullName evidence="5 7">Prefoldin subunit alpha</fullName>
    </recommendedName>
    <alternativeName>
        <fullName evidence="6 7">GimC subunit alpha</fullName>
    </alternativeName>
</protein>
<dbReference type="InterPro" id="IPR004127">
    <property type="entry name" value="Prefoldin_subunit_alpha"/>
</dbReference>
<evidence type="ECO:0000256" key="2">
    <source>
        <dbReference type="ARBA" id="ARBA00011716"/>
    </source>
</evidence>
<keyword evidence="9" id="KW-1185">Reference proteome</keyword>